<name>A0A9N9DBD4_9GLOM</name>
<evidence type="ECO:0000313" key="2">
    <source>
        <dbReference type="Proteomes" id="UP000789570"/>
    </source>
</evidence>
<evidence type="ECO:0000313" key="1">
    <source>
        <dbReference type="EMBL" id="CAG8629375.1"/>
    </source>
</evidence>
<dbReference type="AlphaFoldDB" id="A0A9N9DBD4"/>
<proteinExistence type="predicted"/>
<sequence length="163" mass="18798">MLKEPEKLFNSVDSVSIPEKSLVTLIQNDKLSMSGIKVWEYVLKWGIAQNPELSSDPSSYSKDDFKVLKNTLQQCIPFIRFHNLTAREFLNKVLPYKKALPKELYVDLNKCFLDNDYSPSDVSKPHLTNEIKRIGSTNINSKIITEKHAELISKWINRENAEI</sequence>
<dbReference type="EMBL" id="CAJVPQ010003494">
    <property type="protein sequence ID" value="CAG8629375.1"/>
    <property type="molecule type" value="Genomic_DNA"/>
</dbReference>
<dbReference type="OrthoDB" id="2442943at2759"/>
<organism evidence="1 2">
    <name type="scientific">Funneliformis caledonium</name>
    <dbReference type="NCBI Taxonomy" id="1117310"/>
    <lineage>
        <taxon>Eukaryota</taxon>
        <taxon>Fungi</taxon>
        <taxon>Fungi incertae sedis</taxon>
        <taxon>Mucoromycota</taxon>
        <taxon>Glomeromycotina</taxon>
        <taxon>Glomeromycetes</taxon>
        <taxon>Glomerales</taxon>
        <taxon>Glomeraceae</taxon>
        <taxon>Funneliformis</taxon>
    </lineage>
</organism>
<reference evidence="1" key="1">
    <citation type="submission" date="2021-06" db="EMBL/GenBank/DDBJ databases">
        <authorList>
            <person name="Kallberg Y."/>
            <person name="Tangrot J."/>
            <person name="Rosling A."/>
        </authorList>
    </citation>
    <scope>NUCLEOTIDE SEQUENCE</scope>
    <source>
        <strain evidence="1">UK204</strain>
    </source>
</reference>
<accession>A0A9N9DBD4</accession>
<dbReference type="Gene3D" id="1.25.40.420">
    <property type="match status" value="1"/>
</dbReference>
<protein>
    <submittedName>
        <fullName evidence="1">13614_t:CDS:1</fullName>
    </submittedName>
</protein>
<gene>
    <name evidence="1" type="ORF">FCALED_LOCUS9980</name>
</gene>
<comment type="caution">
    <text evidence="1">The sequence shown here is derived from an EMBL/GenBank/DDBJ whole genome shotgun (WGS) entry which is preliminary data.</text>
</comment>
<dbReference type="Proteomes" id="UP000789570">
    <property type="component" value="Unassembled WGS sequence"/>
</dbReference>
<keyword evidence="2" id="KW-1185">Reference proteome</keyword>